<comment type="similarity">
    <text evidence="1 4">Belongs to the UDP-glycosyltransferase family.</text>
</comment>
<feature type="non-terminal residue" evidence="6">
    <location>
        <position position="411"/>
    </location>
</feature>
<feature type="signal peptide" evidence="5">
    <location>
        <begin position="1"/>
        <end position="17"/>
    </location>
</feature>
<name>A0AAW0XJF7_CHEQU</name>
<dbReference type="FunFam" id="3.40.50.2000:FF:000050">
    <property type="entry name" value="UDP-glucuronosyltransferase"/>
    <property type="match status" value="1"/>
</dbReference>
<keyword evidence="7" id="KW-1185">Reference proteome</keyword>
<dbReference type="GO" id="GO:0016020">
    <property type="term" value="C:membrane"/>
    <property type="evidence" value="ECO:0007669"/>
    <property type="project" value="UniProtKB-SubCell"/>
</dbReference>
<feature type="chain" id="PRO_5043101108" description="UDP-glucuronosyltransferase" evidence="5">
    <location>
        <begin position="18"/>
        <end position="411"/>
    </location>
</feature>
<evidence type="ECO:0000256" key="4">
    <source>
        <dbReference type="RuleBase" id="RU003718"/>
    </source>
</evidence>
<evidence type="ECO:0000256" key="2">
    <source>
        <dbReference type="ARBA" id="ARBA00022676"/>
    </source>
</evidence>
<dbReference type="InterPro" id="IPR050271">
    <property type="entry name" value="UDP-glycosyltransferase"/>
</dbReference>
<accession>A0AAW0XJF7</accession>
<dbReference type="PROSITE" id="PS00375">
    <property type="entry name" value="UDPGT"/>
    <property type="match status" value="1"/>
</dbReference>
<dbReference type="AlphaFoldDB" id="A0AAW0XJF7"/>
<organism evidence="6 7">
    <name type="scientific">Cherax quadricarinatus</name>
    <name type="common">Australian red claw crayfish</name>
    <dbReference type="NCBI Taxonomy" id="27406"/>
    <lineage>
        <taxon>Eukaryota</taxon>
        <taxon>Metazoa</taxon>
        <taxon>Ecdysozoa</taxon>
        <taxon>Arthropoda</taxon>
        <taxon>Crustacea</taxon>
        <taxon>Multicrustacea</taxon>
        <taxon>Malacostraca</taxon>
        <taxon>Eumalacostraca</taxon>
        <taxon>Eucarida</taxon>
        <taxon>Decapoda</taxon>
        <taxon>Pleocyemata</taxon>
        <taxon>Astacidea</taxon>
        <taxon>Parastacoidea</taxon>
        <taxon>Parastacidae</taxon>
        <taxon>Cherax</taxon>
    </lineage>
</organism>
<gene>
    <name evidence="6" type="ORF">OTU49_000857</name>
</gene>
<comment type="catalytic activity">
    <reaction evidence="5">
        <text>glucuronate acceptor + UDP-alpha-D-glucuronate = acceptor beta-D-glucuronoside + UDP + H(+)</text>
        <dbReference type="Rhea" id="RHEA:21032"/>
        <dbReference type="ChEBI" id="CHEBI:15378"/>
        <dbReference type="ChEBI" id="CHEBI:58052"/>
        <dbReference type="ChEBI" id="CHEBI:58223"/>
        <dbReference type="ChEBI" id="CHEBI:132367"/>
        <dbReference type="ChEBI" id="CHEBI:132368"/>
        <dbReference type="EC" id="2.4.1.17"/>
    </reaction>
</comment>
<evidence type="ECO:0000313" key="7">
    <source>
        <dbReference type="Proteomes" id="UP001445076"/>
    </source>
</evidence>
<dbReference type="Pfam" id="PF00201">
    <property type="entry name" value="UDPGT"/>
    <property type="match status" value="1"/>
</dbReference>
<comment type="caution">
    <text evidence="6">The sequence shown here is derived from an EMBL/GenBank/DDBJ whole genome shotgun (WGS) entry which is preliminary data.</text>
</comment>
<evidence type="ECO:0000313" key="6">
    <source>
        <dbReference type="EMBL" id="KAK8744542.1"/>
    </source>
</evidence>
<dbReference type="EMBL" id="JARKIK010000022">
    <property type="protein sequence ID" value="KAK8744542.1"/>
    <property type="molecule type" value="Genomic_DNA"/>
</dbReference>
<dbReference type="InterPro" id="IPR035595">
    <property type="entry name" value="UDP_glycos_trans_CS"/>
</dbReference>
<dbReference type="SUPFAM" id="SSF53756">
    <property type="entry name" value="UDP-Glycosyltransferase/glycogen phosphorylase"/>
    <property type="match status" value="1"/>
</dbReference>
<dbReference type="Gene3D" id="3.40.50.2000">
    <property type="entry name" value="Glycogen Phosphorylase B"/>
    <property type="match status" value="2"/>
</dbReference>
<dbReference type="Proteomes" id="UP001445076">
    <property type="component" value="Unassembled WGS sequence"/>
</dbReference>
<proteinExistence type="inferred from homology"/>
<comment type="subcellular location">
    <subcellularLocation>
        <location evidence="5">Membrane</location>
        <topology evidence="5">Single-pass membrane protein</topology>
    </subcellularLocation>
</comment>
<evidence type="ECO:0000256" key="5">
    <source>
        <dbReference type="RuleBase" id="RU362059"/>
    </source>
</evidence>
<dbReference type="CDD" id="cd03784">
    <property type="entry name" value="GT1_Gtf-like"/>
    <property type="match status" value="1"/>
</dbReference>
<evidence type="ECO:0000256" key="1">
    <source>
        <dbReference type="ARBA" id="ARBA00009995"/>
    </source>
</evidence>
<dbReference type="PANTHER" id="PTHR48043">
    <property type="entry name" value="EG:EG0003.4 PROTEIN-RELATED"/>
    <property type="match status" value="1"/>
</dbReference>
<evidence type="ECO:0000256" key="3">
    <source>
        <dbReference type="ARBA" id="ARBA00022679"/>
    </source>
</evidence>
<sequence length="411" mass="46668">MNLGILCALLMAAVASAEGTLSPPEKSYKILMLFPVGSRSHKNIFMALAEALAQRGHKIVMLSNHPKTSKHANIHEVTHGLPHMSQDNVNMFDYRKDRSGPFKHLKVALPAIARDLYKVPVVKEIYERRKEFDLIVINHMFNEVAYPFLHEVPFITLATPGMDPRQSAILGNVLNPAYVPMHFDFPKPMSVWHRLLNFLDHSVMSFYWRKWAIVPLIQKEISAQFPKLPPLLQLERNLSLTLLNTHFSISMPLPLLPSQVEVGSMHCRPGNPLPQELETWITGAGSSGVIYFTLGSMTRSTSMPVQYRDLFIKAFRRLPQRVIWKYEGELEDIPDNVMISKWLPQQDILAHDNVKLFITHGGIVSMQESLYHATPLLVLPISADQPKNGMFVRNSGLGDTLIWEELTEDVI</sequence>
<protein>
    <recommendedName>
        <fullName evidence="5">UDP-glucuronosyltransferase</fullName>
        <ecNumber evidence="5">2.4.1.17</ecNumber>
    </recommendedName>
</protein>
<dbReference type="InterPro" id="IPR002213">
    <property type="entry name" value="UDP_glucos_trans"/>
</dbReference>
<dbReference type="EC" id="2.4.1.17" evidence="5"/>
<dbReference type="PANTHER" id="PTHR48043:SF159">
    <property type="entry name" value="EG:EG0003.4 PROTEIN-RELATED"/>
    <property type="match status" value="1"/>
</dbReference>
<keyword evidence="3 4" id="KW-0808">Transferase</keyword>
<reference evidence="6 7" key="1">
    <citation type="journal article" date="2024" name="BMC Genomics">
        <title>Genome assembly of redclaw crayfish (Cherax quadricarinatus) provides insights into its immune adaptation and hypoxia tolerance.</title>
        <authorList>
            <person name="Liu Z."/>
            <person name="Zheng J."/>
            <person name="Li H."/>
            <person name="Fang K."/>
            <person name="Wang S."/>
            <person name="He J."/>
            <person name="Zhou D."/>
            <person name="Weng S."/>
            <person name="Chi M."/>
            <person name="Gu Z."/>
            <person name="He J."/>
            <person name="Li F."/>
            <person name="Wang M."/>
        </authorList>
    </citation>
    <scope>NUCLEOTIDE SEQUENCE [LARGE SCALE GENOMIC DNA]</scope>
    <source>
        <strain evidence="6">ZL_2023a</strain>
    </source>
</reference>
<keyword evidence="5" id="KW-0732">Signal</keyword>
<dbReference type="GO" id="GO:0015020">
    <property type="term" value="F:glucuronosyltransferase activity"/>
    <property type="evidence" value="ECO:0007669"/>
    <property type="project" value="UniProtKB-EC"/>
</dbReference>
<keyword evidence="2 4" id="KW-0328">Glycosyltransferase</keyword>